<evidence type="ECO:0000313" key="3">
    <source>
        <dbReference type="Proteomes" id="UP000468707"/>
    </source>
</evidence>
<feature type="domain" description="SnoaL-like" evidence="1">
    <location>
        <begin position="4"/>
        <end position="127"/>
    </location>
</feature>
<keyword evidence="3" id="KW-1185">Reference proteome</keyword>
<dbReference type="RefSeq" id="WP_163635215.1">
    <property type="nucleotide sequence ID" value="NZ_JAAAMI010000004.1"/>
</dbReference>
<dbReference type="Proteomes" id="UP000468707">
    <property type="component" value="Unassembled WGS sequence"/>
</dbReference>
<evidence type="ECO:0000259" key="1">
    <source>
        <dbReference type="Pfam" id="PF13474"/>
    </source>
</evidence>
<gene>
    <name evidence="2" type="ORF">GTK07_10600</name>
</gene>
<comment type="caution">
    <text evidence="2">The sequence shown here is derived from an EMBL/GenBank/DDBJ whole genome shotgun (WGS) entry which is preliminary data.</text>
</comment>
<sequence length="138" mass="15953">MNTIEPFFTNYQEAVWLKDSDALLALYASDVVQFDMWDRGYYPNLKEWKTEMENWLGSLGDEKVKVDFERIKIHQSENMGFASGLIKFQAISPEGKVLRSMKNRISIAFSKEGVVWKVVHQHISAPISSENLNAIFDF</sequence>
<dbReference type="AlphaFoldDB" id="A0A6I5KS83"/>
<protein>
    <recommendedName>
        <fullName evidence="1">SnoaL-like domain-containing protein</fullName>
    </recommendedName>
</protein>
<accession>A0A6I5KS83</accession>
<proteinExistence type="predicted"/>
<dbReference type="Pfam" id="PF13474">
    <property type="entry name" value="SnoaL_3"/>
    <property type="match status" value="1"/>
</dbReference>
<dbReference type="InterPro" id="IPR032710">
    <property type="entry name" value="NTF2-like_dom_sf"/>
</dbReference>
<organism evidence="2 3">
    <name type="scientific">Flagellimonas sediminis</name>
    <dbReference type="NCBI Taxonomy" id="2696468"/>
    <lineage>
        <taxon>Bacteria</taxon>
        <taxon>Pseudomonadati</taxon>
        <taxon>Bacteroidota</taxon>
        <taxon>Flavobacteriia</taxon>
        <taxon>Flavobacteriales</taxon>
        <taxon>Flavobacteriaceae</taxon>
        <taxon>Flagellimonas</taxon>
    </lineage>
</organism>
<dbReference type="Gene3D" id="3.10.450.50">
    <property type="match status" value="1"/>
</dbReference>
<dbReference type="EMBL" id="JAAAMI010000004">
    <property type="protein sequence ID" value="NDV43774.1"/>
    <property type="molecule type" value="Genomic_DNA"/>
</dbReference>
<evidence type="ECO:0000313" key="2">
    <source>
        <dbReference type="EMBL" id="NDV43774.1"/>
    </source>
</evidence>
<dbReference type="SUPFAM" id="SSF54427">
    <property type="entry name" value="NTF2-like"/>
    <property type="match status" value="1"/>
</dbReference>
<name>A0A6I5KS83_9FLAO</name>
<dbReference type="InterPro" id="IPR037401">
    <property type="entry name" value="SnoaL-like"/>
</dbReference>
<reference evidence="2 3" key="1">
    <citation type="submission" date="2020-01" db="EMBL/GenBank/DDBJ databases">
        <title>Muricauda sediminis sp.nov. 40Bstr401.</title>
        <authorList>
            <person name="Xue Z."/>
            <person name="Zhu S."/>
            <person name="Ren N."/>
            <person name="Chen T."/>
            <person name="Chen X."/>
            <person name="Chen J."/>
            <person name="Yang J."/>
        </authorList>
    </citation>
    <scope>NUCLEOTIDE SEQUENCE [LARGE SCALE GENOMIC DNA]</scope>
    <source>
        <strain evidence="2 3">40Bstr401</strain>
    </source>
</reference>